<dbReference type="GO" id="GO:0022857">
    <property type="term" value="F:transmembrane transporter activity"/>
    <property type="evidence" value="ECO:0007669"/>
    <property type="project" value="InterPro"/>
</dbReference>
<feature type="transmembrane region" description="Helical" evidence="6">
    <location>
        <begin position="283"/>
        <end position="302"/>
    </location>
</feature>
<feature type="transmembrane region" description="Helical" evidence="6">
    <location>
        <begin position="147"/>
        <end position="168"/>
    </location>
</feature>
<dbReference type="Pfam" id="PF07690">
    <property type="entry name" value="MFS_1"/>
    <property type="match status" value="1"/>
</dbReference>
<proteinExistence type="predicted"/>
<dbReference type="AlphaFoldDB" id="A0A399JA56"/>
<evidence type="ECO:0000313" key="9">
    <source>
        <dbReference type="Proteomes" id="UP000265419"/>
    </source>
</evidence>
<organism evidence="8 9">
    <name type="scientific">Galactobacter valiniphilus</name>
    <dbReference type="NCBI Taxonomy" id="2676122"/>
    <lineage>
        <taxon>Bacteria</taxon>
        <taxon>Bacillati</taxon>
        <taxon>Actinomycetota</taxon>
        <taxon>Actinomycetes</taxon>
        <taxon>Micrococcales</taxon>
        <taxon>Micrococcaceae</taxon>
        <taxon>Galactobacter</taxon>
    </lineage>
</organism>
<dbReference type="Gene3D" id="1.20.1250.20">
    <property type="entry name" value="MFS general substrate transporter like domains"/>
    <property type="match status" value="2"/>
</dbReference>
<comment type="caution">
    <text evidence="8">The sequence shown here is derived from an EMBL/GenBank/DDBJ whole genome shotgun (WGS) entry which is preliminary data.</text>
</comment>
<dbReference type="PRINTS" id="PR01036">
    <property type="entry name" value="TCRTETB"/>
</dbReference>
<name>A0A399JA56_9MICC</name>
<evidence type="ECO:0000313" key="8">
    <source>
        <dbReference type="EMBL" id="RII42455.1"/>
    </source>
</evidence>
<dbReference type="PROSITE" id="PS50850">
    <property type="entry name" value="MFS"/>
    <property type="match status" value="1"/>
</dbReference>
<feature type="transmembrane region" description="Helical" evidence="6">
    <location>
        <begin position="208"/>
        <end position="227"/>
    </location>
</feature>
<dbReference type="InterPro" id="IPR011701">
    <property type="entry name" value="MFS"/>
</dbReference>
<keyword evidence="9" id="KW-1185">Reference proteome</keyword>
<feature type="transmembrane region" description="Helical" evidence="6">
    <location>
        <begin position="314"/>
        <end position="335"/>
    </location>
</feature>
<keyword evidence="2 6" id="KW-0812">Transmembrane</keyword>
<dbReference type="PANTHER" id="PTHR23501:SF154">
    <property type="entry name" value="MULTIDRUG-EFFLUX TRANSPORTER RV1634-RELATED"/>
    <property type="match status" value="1"/>
</dbReference>
<feature type="transmembrane region" description="Helical" evidence="6">
    <location>
        <begin position="470"/>
        <end position="491"/>
    </location>
</feature>
<gene>
    <name evidence="8" type="ORF">DWB68_06810</name>
</gene>
<dbReference type="Proteomes" id="UP000265419">
    <property type="component" value="Unassembled WGS sequence"/>
</dbReference>
<feature type="transmembrane region" description="Helical" evidence="6">
    <location>
        <begin position="53"/>
        <end position="79"/>
    </location>
</feature>
<feature type="transmembrane region" description="Helical" evidence="6">
    <location>
        <begin position="444"/>
        <end position="464"/>
    </location>
</feature>
<evidence type="ECO:0000256" key="4">
    <source>
        <dbReference type="ARBA" id="ARBA00023136"/>
    </source>
</evidence>
<comment type="subcellular location">
    <subcellularLocation>
        <location evidence="1">Cell membrane</location>
        <topology evidence="1">Multi-pass membrane protein</topology>
    </subcellularLocation>
</comment>
<dbReference type="PANTHER" id="PTHR23501">
    <property type="entry name" value="MAJOR FACILITATOR SUPERFAMILY"/>
    <property type="match status" value="1"/>
</dbReference>
<protein>
    <submittedName>
        <fullName evidence="8">MFS transporter</fullName>
    </submittedName>
</protein>
<accession>A0A399JA56</accession>
<feature type="transmembrane region" description="Helical" evidence="6">
    <location>
        <begin position="91"/>
        <end position="111"/>
    </location>
</feature>
<dbReference type="InterPro" id="IPR036259">
    <property type="entry name" value="MFS_trans_sf"/>
</dbReference>
<dbReference type="SUPFAM" id="SSF103473">
    <property type="entry name" value="MFS general substrate transporter"/>
    <property type="match status" value="1"/>
</dbReference>
<dbReference type="GO" id="GO:0005886">
    <property type="term" value="C:plasma membrane"/>
    <property type="evidence" value="ECO:0007669"/>
    <property type="project" value="UniProtKB-SubCell"/>
</dbReference>
<feature type="transmembrane region" description="Helical" evidence="6">
    <location>
        <begin position="123"/>
        <end position="141"/>
    </location>
</feature>
<evidence type="ECO:0000256" key="1">
    <source>
        <dbReference type="ARBA" id="ARBA00004651"/>
    </source>
</evidence>
<evidence type="ECO:0000256" key="2">
    <source>
        <dbReference type="ARBA" id="ARBA00022692"/>
    </source>
</evidence>
<keyword evidence="3 6" id="KW-1133">Transmembrane helix</keyword>
<feature type="domain" description="Major facilitator superfamily (MFS) profile" evidence="7">
    <location>
        <begin position="57"/>
        <end position="495"/>
    </location>
</feature>
<evidence type="ECO:0000256" key="5">
    <source>
        <dbReference type="SAM" id="MobiDB-lite"/>
    </source>
</evidence>
<dbReference type="EMBL" id="QQXK01000011">
    <property type="protein sequence ID" value="RII42455.1"/>
    <property type="molecule type" value="Genomic_DNA"/>
</dbReference>
<dbReference type="InterPro" id="IPR020846">
    <property type="entry name" value="MFS_dom"/>
</dbReference>
<keyword evidence="4 6" id="KW-0472">Membrane</keyword>
<feature type="transmembrane region" description="Helical" evidence="6">
    <location>
        <begin position="347"/>
        <end position="367"/>
    </location>
</feature>
<evidence type="ECO:0000256" key="6">
    <source>
        <dbReference type="SAM" id="Phobius"/>
    </source>
</evidence>
<reference evidence="8 9" key="1">
    <citation type="submission" date="2018-07" db="EMBL/GenBank/DDBJ databases">
        <title>Arthrobacter sp. nov., isolated from raw cow's milk with high bacterial count.</title>
        <authorList>
            <person name="Hahne J."/>
            <person name="Isele D."/>
            <person name="Lipski A."/>
        </authorList>
    </citation>
    <scope>NUCLEOTIDE SEQUENCE [LARGE SCALE GENOMIC DNA]</scope>
    <source>
        <strain evidence="8 9">JZ R-35</strain>
    </source>
</reference>
<evidence type="ECO:0000256" key="3">
    <source>
        <dbReference type="ARBA" id="ARBA00022989"/>
    </source>
</evidence>
<feature type="region of interest" description="Disordered" evidence="5">
    <location>
        <begin position="1"/>
        <end position="21"/>
    </location>
</feature>
<feature type="transmembrane region" description="Helical" evidence="6">
    <location>
        <begin position="180"/>
        <end position="202"/>
    </location>
</feature>
<evidence type="ECO:0000259" key="7">
    <source>
        <dbReference type="PROSITE" id="PS50850"/>
    </source>
</evidence>
<feature type="transmembrane region" description="Helical" evidence="6">
    <location>
        <begin position="405"/>
        <end position="423"/>
    </location>
</feature>
<feature type="transmembrane region" description="Helical" evidence="6">
    <location>
        <begin position="379"/>
        <end position="399"/>
    </location>
</feature>
<sequence length="507" mass="51017">MGTVPSEGAGAGPEGWEGPDKPSAVVARRLLRVSALPLPSPARPEPSSPFAGGLLLTTLGSFALIFLAAFEALAVATIMPVVTRDLHGEGVYALAMAAPLATGIVGMVGAGGWSDRTGPRGPFYTGVALFTAGLIVCGLAPDMLTFTIGRILQGFGAGAINVTIYVLVARLYPPILHARVFGLFAAAWVLPSLVGPYLAGVVAQATSWHWVFLGVVALVAIAVVLMLPSLARLGSGPAAAEAAGEQPAEAPATARALAPDLLRAAVIAAAVLTLGTLGSRAGWGPAVLIGALVLVAFLLRPLLPVGAYRLSRGLPSAVILRAVIAAAYFGAEAYLPLIFNTHYRLDVSQSGLALTAAAVAWALASWVQGRFLQAAGDRALLTSAVLVVFASLAAVAGAIAASAPVPLVVVLWGVGGFGMGLAYPRLSTMVIRLSPVRAQGFNSAALNIADSTGSALGLAALGTLQRGEEFGPLVLILSLAAVLAGLGILVARRTGGAAQGATAAAPA</sequence>